<sequence>MSSFDLSDESEYVLSVDSPSPAVDRFKPETVFKLLRKRIDTITRDEPSEAVTRNSRIMQTLLKDPYSVDIRFVFDADKSYSNVGLWAHRSILAEYKPLADLIQEASSESATQTSSGNDAQGVINAEMLTIPLSDISPATLCVLLRYIYTGEINRTVDTSLHAISTTESALVTKGIAGRPASFVRWSPMDKDSPWRLRDVTWEELLRASSRFGVSELQQRCEDAVIASIDASNVVDVLFTVGNTFGKIKDTAMDFIVEKIGSVVLEDKEPFAAYRNHPDAFDFLVELVRRKAPKAAVTDAA</sequence>
<dbReference type="AlphaFoldDB" id="A0A9P6UWH4"/>
<dbReference type="PROSITE" id="PS50097">
    <property type="entry name" value="BTB"/>
    <property type="match status" value="1"/>
</dbReference>
<name>A0A9P6UWH4_9FUNG</name>
<dbReference type="PANTHER" id="PTHR24413">
    <property type="entry name" value="SPECKLE-TYPE POZ PROTEIN"/>
    <property type="match status" value="1"/>
</dbReference>
<evidence type="ECO:0000313" key="3">
    <source>
        <dbReference type="Proteomes" id="UP000738325"/>
    </source>
</evidence>
<organism evidence="2 3">
    <name type="scientific">Dissophora globulifera</name>
    <dbReference type="NCBI Taxonomy" id="979702"/>
    <lineage>
        <taxon>Eukaryota</taxon>
        <taxon>Fungi</taxon>
        <taxon>Fungi incertae sedis</taxon>
        <taxon>Mucoromycota</taxon>
        <taxon>Mortierellomycotina</taxon>
        <taxon>Mortierellomycetes</taxon>
        <taxon>Mortierellales</taxon>
        <taxon>Mortierellaceae</taxon>
        <taxon>Dissophora</taxon>
    </lineage>
</organism>
<dbReference type="CDD" id="cd18186">
    <property type="entry name" value="BTB_POZ_ZBTB_KLHL-like"/>
    <property type="match status" value="1"/>
</dbReference>
<comment type="caution">
    <text evidence="2">The sequence shown here is derived from an EMBL/GenBank/DDBJ whole genome shotgun (WGS) entry which is preliminary data.</text>
</comment>
<gene>
    <name evidence="2" type="ORF">BGZ99_003148</name>
</gene>
<dbReference type="InterPro" id="IPR000210">
    <property type="entry name" value="BTB/POZ_dom"/>
</dbReference>
<dbReference type="EMBL" id="JAAAIP010000202">
    <property type="protein sequence ID" value="KAG0322760.1"/>
    <property type="molecule type" value="Genomic_DNA"/>
</dbReference>
<keyword evidence="3" id="KW-1185">Reference proteome</keyword>
<dbReference type="Pfam" id="PF00651">
    <property type="entry name" value="BTB"/>
    <property type="match status" value="1"/>
</dbReference>
<accession>A0A9P6UWH4</accession>
<dbReference type="Proteomes" id="UP000738325">
    <property type="component" value="Unassembled WGS sequence"/>
</dbReference>
<dbReference type="InterPro" id="IPR011333">
    <property type="entry name" value="SKP1/BTB/POZ_sf"/>
</dbReference>
<dbReference type="SUPFAM" id="SSF54695">
    <property type="entry name" value="POZ domain"/>
    <property type="match status" value="1"/>
</dbReference>
<reference evidence="2" key="1">
    <citation type="journal article" date="2020" name="Fungal Divers.">
        <title>Resolving the Mortierellaceae phylogeny through synthesis of multi-gene phylogenetics and phylogenomics.</title>
        <authorList>
            <person name="Vandepol N."/>
            <person name="Liber J."/>
            <person name="Desiro A."/>
            <person name="Na H."/>
            <person name="Kennedy M."/>
            <person name="Barry K."/>
            <person name="Grigoriev I.V."/>
            <person name="Miller A.N."/>
            <person name="O'Donnell K."/>
            <person name="Stajich J.E."/>
            <person name="Bonito G."/>
        </authorList>
    </citation>
    <scope>NUCLEOTIDE SEQUENCE</scope>
    <source>
        <strain evidence="2">REB-010B</strain>
    </source>
</reference>
<evidence type="ECO:0000259" key="1">
    <source>
        <dbReference type="PROSITE" id="PS50097"/>
    </source>
</evidence>
<proteinExistence type="predicted"/>
<protein>
    <recommendedName>
        <fullName evidence="1">BTB domain-containing protein</fullName>
    </recommendedName>
</protein>
<feature type="domain" description="BTB" evidence="1">
    <location>
        <begin position="68"/>
        <end position="156"/>
    </location>
</feature>
<dbReference type="OrthoDB" id="6359816at2759"/>
<dbReference type="Gene3D" id="3.30.710.10">
    <property type="entry name" value="Potassium Channel Kv1.1, Chain A"/>
    <property type="match status" value="1"/>
</dbReference>
<dbReference type="SMART" id="SM00225">
    <property type="entry name" value="BTB"/>
    <property type="match status" value="1"/>
</dbReference>
<evidence type="ECO:0000313" key="2">
    <source>
        <dbReference type="EMBL" id="KAG0322760.1"/>
    </source>
</evidence>